<dbReference type="EMBL" id="MT330372">
    <property type="protein sequence ID" value="QJI52267.1"/>
    <property type="molecule type" value="Genomic_DNA"/>
</dbReference>
<proteinExistence type="predicted"/>
<keyword evidence="2" id="KW-1185">Reference proteome</keyword>
<evidence type="ECO:0000313" key="1">
    <source>
        <dbReference type="EMBL" id="QJI52267.1"/>
    </source>
</evidence>
<dbReference type="RefSeq" id="YP_009998552.1">
    <property type="nucleotide sequence ID" value="NC_052989.1"/>
</dbReference>
<dbReference type="GeneID" id="62681143"/>
<dbReference type="Proteomes" id="UP000502753">
    <property type="component" value="Segment"/>
</dbReference>
<accession>A0A6M3YQY7</accession>
<name>A0A6M3YQY7_9CAUD</name>
<reference evidence="1 2" key="1">
    <citation type="submission" date="2020-04" db="EMBL/GenBank/DDBJ databases">
        <title>Characterization and complete genome analysis of a novel phage JC01 infecting Cronobacter sakazakii.</title>
        <authorList>
            <person name="Jiang J."/>
            <person name="Zhao C."/>
            <person name="Tie D."/>
            <person name="Li Z."/>
        </authorList>
    </citation>
    <scope>NUCLEOTIDE SEQUENCE [LARGE SCALE GENOMIC DNA]</scope>
</reference>
<dbReference type="KEGG" id="vg:62681143"/>
<protein>
    <submittedName>
        <fullName evidence="1">Transcriptional regulator</fullName>
    </submittedName>
</protein>
<sequence length="93" mass="10482">MRFPDWARKDKYMRLKYLCMIMSAYAHRDGSMQQLSRLADVNYHTALKAQEAGRMSYRVATALASAASGSGVKATWLMAPEAMRFDAEGEVLE</sequence>
<organism evidence="1 2">
    <name type="scientific">Cronobacter phage JC01</name>
    <dbReference type="NCBI Taxonomy" id="2729575"/>
    <lineage>
        <taxon>Viruses</taxon>
        <taxon>Duplodnaviria</taxon>
        <taxon>Heunggongvirae</taxon>
        <taxon>Uroviricota</taxon>
        <taxon>Caudoviricetes</taxon>
        <taxon>Casjensviridae</taxon>
        <taxon>Jacunavirus</taxon>
        <taxon>Jacunavirus JC01</taxon>
    </lineage>
</organism>
<evidence type="ECO:0000313" key="2">
    <source>
        <dbReference type="Proteomes" id="UP000502753"/>
    </source>
</evidence>